<evidence type="ECO:0000313" key="5">
    <source>
        <dbReference type="Proteomes" id="UP000238296"/>
    </source>
</evidence>
<dbReference type="EMBL" id="PPEA01000682">
    <property type="protein sequence ID" value="PQM44993.1"/>
    <property type="molecule type" value="Genomic_DNA"/>
</dbReference>
<accession>A0A1S1NFN1</accession>
<reference evidence="3" key="3">
    <citation type="submission" date="2018-01" db="EMBL/GenBank/DDBJ databases">
        <authorList>
            <person name="Gaut B.S."/>
            <person name="Morton B.R."/>
            <person name="Clegg M.T."/>
            <person name="Duvall M.R."/>
        </authorList>
    </citation>
    <scope>NUCLEOTIDE SEQUENCE</scope>
    <source>
        <strain evidence="3">ATCC BAA-2683</strain>
    </source>
</reference>
<reference evidence="2 4" key="1">
    <citation type="submission" date="2016-10" db="EMBL/GenBank/DDBJ databases">
        <title>Genome sequence of Mycobacterium talmonii.</title>
        <authorList>
            <person name="Greninger A.L."/>
            <person name="Elliott B."/>
            <person name="Vasireddy S."/>
            <person name="Vasireddy R."/>
        </authorList>
    </citation>
    <scope>NUCLEOTIDE SEQUENCE [LARGE SCALE GENOMIC DNA]</scope>
    <source>
        <strain evidence="2">MO-5499</strain>
        <strain evidence="4">NE-TNMC-100812</strain>
    </source>
</reference>
<evidence type="ECO:0000313" key="2">
    <source>
        <dbReference type="EMBL" id="OHU99222.1"/>
    </source>
</evidence>
<comment type="caution">
    <text evidence="2">The sequence shown here is derived from an EMBL/GenBank/DDBJ whole genome shotgun (WGS) entry which is preliminary data.</text>
</comment>
<evidence type="ECO:0008006" key="6">
    <source>
        <dbReference type="Google" id="ProtNLM"/>
    </source>
</evidence>
<proteinExistence type="predicted"/>
<reference evidence="3 5" key="2">
    <citation type="journal article" date="2017" name="Int. J. Syst. Evol. Microbiol.">
        <title>Mycobacterium talmoniae sp. nov., a slowly growing mycobacterium isolated from human respiratory samples.</title>
        <authorList>
            <person name="Davidson R.M."/>
            <person name="DeGroote M.A."/>
            <person name="Marola J.L."/>
            <person name="Buss S."/>
            <person name="Jones V."/>
            <person name="McNeil M.R."/>
            <person name="Freifeld A.G."/>
            <person name="Elaine Epperson L."/>
            <person name="Hasan N.A."/>
            <person name="Jackson M."/>
            <person name="Iwen P.C."/>
            <person name="Salfinger M."/>
            <person name="Strong M."/>
        </authorList>
    </citation>
    <scope>NUCLEOTIDE SEQUENCE [LARGE SCALE GENOMIC DNA]</scope>
    <source>
        <strain evidence="3 5">ATCC BAA-2683</strain>
    </source>
</reference>
<dbReference type="RefSeq" id="WP_071028598.1">
    <property type="nucleotide sequence ID" value="NZ_MLQM01000127.1"/>
</dbReference>
<gene>
    <name evidence="2" type="ORF">BKN37_19435</name>
    <name evidence="3" type="ORF">C1Y40_04847</name>
</gene>
<feature type="chain" id="PRO_5036310313" description="Secreted protein" evidence="1">
    <location>
        <begin position="25"/>
        <end position="140"/>
    </location>
</feature>
<sequence>MIRELMTAAAIAAAAAGTAPVAGADPRHYPGDVPGMAEGATQGDACYSWERFIYGHGPDGQALACHFIPNQFPGKDTGFWMISYPLQGVQNIGAPCSNPQSAAQSPDGLPLLCLGAQGWQPGLFVGGAGPYAPPGVIPSE</sequence>
<dbReference type="EMBL" id="MLQM01000127">
    <property type="protein sequence ID" value="OHU99222.1"/>
    <property type="molecule type" value="Genomic_DNA"/>
</dbReference>
<organism evidence="2 4">
    <name type="scientific">Mycobacterium talmoniae</name>
    <dbReference type="NCBI Taxonomy" id="1858794"/>
    <lineage>
        <taxon>Bacteria</taxon>
        <taxon>Bacillati</taxon>
        <taxon>Actinomycetota</taxon>
        <taxon>Actinomycetes</taxon>
        <taxon>Mycobacteriales</taxon>
        <taxon>Mycobacteriaceae</taxon>
        <taxon>Mycobacterium</taxon>
    </lineage>
</organism>
<keyword evidence="1" id="KW-0732">Signal</keyword>
<evidence type="ECO:0000313" key="4">
    <source>
        <dbReference type="Proteomes" id="UP000179734"/>
    </source>
</evidence>
<evidence type="ECO:0000256" key="1">
    <source>
        <dbReference type="SAM" id="SignalP"/>
    </source>
</evidence>
<evidence type="ECO:0000313" key="3">
    <source>
        <dbReference type="EMBL" id="PQM44993.1"/>
    </source>
</evidence>
<feature type="signal peptide" evidence="1">
    <location>
        <begin position="1"/>
        <end position="24"/>
    </location>
</feature>
<name>A0A1S1NFN1_9MYCO</name>
<keyword evidence="4" id="KW-1185">Reference proteome</keyword>
<dbReference type="Proteomes" id="UP000179734">
    <property type="component" value="Unassembled WGS sequence"/>
</dbReference>
<protein>
    <recommendedName>
        <fullName evidence="6">Secreted protein</fullName>
    </recommendedName>
</protein>
<dbReference type="AlphaFoldDB" id="A0A1S1NFN1"/>
<dbReference type="Proteomes" id="UP000238296">
    <property type="component" value="Unassembled WGS sequence"/>
</dbReference>